<keyword evidence="1" id="KW-1185">Reference proteome</keyword>
<organism evidence="1 2">
    <name type="scientific">Panagrellus redivivus</name>
    <name type="common">Microworm</name>
    <dbReference type="NCBI Taxonomy" id="6233"/>
    <lineage>
        <taxon>Eukaryota</taxon>
        <taxon>Metazoa</taxon>
        <taxon>Ecdysozoa</taxon>
        <taxon>Nematoda</taxon>
        <taxon>Chromadorea</taxon>
        <taxon>Rhabditida</taxon>
        <taxon>Tylenchina</taxon>
        <taxon>Panagrolaimomorpha</taxon>
        <taxon>Panagrolaimoidea</taxon>
        <taxon>Panagrolaimidae</taxon>
        <taxon>Panagrellus</taxon>
    </lineage>
</organism>
<dbReference type="WBParaSite" id="Pan_g22138.t1">
    <property type="protein sequence ID" value="Pan_g22138.t1"/>
    <property type="gene ID" value="Pan_g22138"/>
</dbReference>
<sequence length="124" mass="14327">MICDTPVFKRIESFTVFSPPSVKIWIEAVGKAKCNSLRLFNVYDAFSSAIDFNCDDFLDFFKNQSKEFQLVIDMEDETAYYNAENLLKVLLSEHFESFKYVASNLYLPDPTYKAIFLAQKVSCV</sequence>
<reference evidence="2" key="2">
    <citation type="submission" date="2020-10" db="UniProtKB">
        <authorList>
            <consortium name="WormBaseParasite"/>
        </authorList>
    </citation>
    <scope>IDENTIFICATION</scope>
</reference>
<name>A0A7E4ZWV1_PANRE</name>
<dbReference type="Proteomes" id="UP000492821">
    <property type="component" value="Unassembled WGS sequence"/>
</dbReference>
<accession>A0A7E4ZWV1</accession>
<dbReference type="AlphaFoldDB" id="A0A7E4ZWV1"/>
<protein>
    <submittedName>
        <fullName evidence="2">DUF4325 domain-containing protein</fullName>
    </submittedName>
</protein>
<proteinExistence type="predicted"/>
<reference evidence="1" key="1">
    <citation type="journal article" date="2013" name="Genetics">
        <title>The draft genome and transcriptome of Panagrellus redivivus are shaped by the harsh demands of a free-living lifestyle.</title>
        <authorList>
            <person name="Srinivasan J."/>
            <person name="Dillman A.R."/>
            <person name="Macchietto M.G."/>
            <person name="Heikkinen L."/>
            <person name="Lakso M."/>
            <person name="Fracchia K.M."/>
            <person name="Antoshechkin I."/>
            <person name="Mortazavi A."/>
            <person name="Wong G."/>
            <person name="Sternberg P.W."/>
        </authorList>
    </citation>
    <scope>NUCLEOTIDE SEQUENCE [LARGE SCALE GENOMIC DNA]</scope>
    <source>
        <strain evidence="1">MT8872</strain>
    </source>
</reference>
<evidence type="ECO:0000313" key="1">
    <source>
        <dbReference type="Proteomes" id="UP000492821"/>
    </source>
</evidence>
<evidence type="ECO:0000313" key="2">
    <source>
        <dbReference type="WBParaSite" id="Pan_g22138.t1"/>
    </source>
</evidence>